<organism evidence="9 10">
    <name type="scientific">Heterorhabditis bacteriophora</name>
    <name type="common">Entomopathogenic nematode worm</name>
    <dbReference type="NCBI Taxonomy" id="37862"/>
    <lineage>
        <taxon>Eukaryota</taxon>
        <taxon>Metazoa</taxon>
        <taxon>Ecdysozoa</taxon>
        <taxon>Nematoda</taxon>
        <taxon>Chromadorea</taxon>
        <taxon>Rhabditida</taxon>
        <taxon>Rhabditina</taxon>
        <taxon>Rhabditomorpha</taxon>
        <taxon>Strongyloidea</taxon>
        <taxon>Heterorhabditidae</taxon>
        <taxon>Heterorhabditis</taxon>
    </lineage>
</organism>
<dbReference type="PANTHER" id="PTHR31658:SF0">
    <property type="entry name" value="CONSERVED OLIGOMERIC GOLGI COMPLEX SUBUNIT 1"/>
    <property type="match status" value="1"/>
</dbReference>
<reference evidence="10" key="1">
    <citation type="submission" date="2016-11" db="UniProtKB">
        <authorList>
            <consortium name="WormBaseParasite"/>
        </authorList>
    </citation>
    <scope>IDENTIFICATION</scope>
</reference>
<dbReference type="GO" id="GO:0017119">
    <property type="term" value="C:Golgi transport complex"/>
    <property type="evidence" value="ECO:0007669"/>
    <property type="project" value="InterPro"/>
</dbReference>
<protein>
    <recommendedName>
        <fullName evidence="3">Conserved oligomeric Golgi complex subunit 1</fullName>
    </recommendedName>
</protein>
<proteinExistence type="inferred from homology"/>
<evidence type="ECO:0000256" key="4">
    <source>
        <dbReference type="ARBA" id="ARBA00022448"/>
    </source>
</evidence>
<evidence type="ECO:0000256" key="5">
    <source>
        <dbReference type="ARBA" id="ARBA00022927"/>
    </source>
</evidence>
<keyword evidence="4" id="KW-0813">Transport</keyword>
<keyword evidence="7 8" id="KW-0472">Membrane</keyword>
<keyword evidence="5" id="KW-0653">Protein transport</keyword>
<evidence type="ECO:0000313" key="9">
    <source>
        <dbReference type="Proteomes" id="UP000095283"/>
    </source>
</evidence>
<comment type="similarity">
    <text evidence="2">Belongs to the COG1 family.</text>
</comment>
<dbReference type="GO" id="GO:0015031">
    <property type="term" value="P:protein transport"/>
    <property type="evidence" value="ECO:0007669"/>
    <property type="project" value="UniProtKB-KW"/>
</dbReference>
<name>A0A1I7WVL2_HETBA</name>
<dbReference type="WBParaSite" id="Hba_09250">
    <property type="protein sequence ID" value="Hba_09250"/>
    <property type="gene ID" value="Hba_09250"/>
</dbReference>
<keyword evidence="8" id="KW-1133">Transmembrane helix</keyword>
<evidence type="ECO:0000256" key="7">
    <source>
        <dbReference type="ARBA" id="ARBA00023136"/>
    </source>
</evidence>
<evidence type="ECO:0000256" key="8">
    <source>
        <dbReference type="SAM" id="Phobius"/>
    </source>
</evidence>
<keyword evidence="9" id="KW-1185">Reference proteome</keyword>
<feature type="transmembrane region" description="Helical" evidence="8">
    <location>
        <begin position="114"/>
        <end position="134"/>
    </location>
</feature>
<evidence type="ECO:0000256" key="6">
    <source>
        <dbReference type="ARBA" id="ARBA00023034"/>
    </source>
</evidence>
<evidence type="ECO:0000256" key="1">
    <source>
        <dbReference type="ARBA" id="ARBA00004395"/>
    </source>
</evidence>
<evidence type="ECO:0000256" key="2">
    <source>
        <dbReference type="ARBA" id="ARBA00006653"/>
    </source>
</evidence>
<feature type="transmembrane region" description="Helical" evidence="8">
    <location>
        <begin position="262"/>
        <end position="284"/>
    </location>
</feature>
<dbReference type="InterPro" id="IPR033370">
    <property type="entry name" value="COG1"/>
</dbReference>
<evidence type="ECO:0000313" key="10">
    <source>
        <dbReference type="WBParaSite" id="Hba_09250"/>
    </source>
</evidence>
<keyword evidence="8" id="KW-0812">Transmembrane</keyword>
<dbReference type="GO" id="GO:0006891">
    <property type="term" value="P:intra-Golgi vesicle-mediated transport"/>
    <property type="evidence" value="ECO:0007669"/>
    <property type="project" value="InterPro"/>
</dbReference>
<evidence type="ECO:0000256" key="3">
    <source>
        <dbReference type="ARBA" id="ARBA00020978"/>
    </source>
</evidence>
<accession>A0A1I7WVL2</accession>
<comment type="subcellular location">
    <subcellularLocation>
        <location evidence="1">Golgi apparatus membrane</location>
        <topology evidence="1">Peripheral membrane protein</topology>
    </subcellularLocation>
</comment>
<dbReference type="Proteomes" id="UP000095283">
    <property type="component" value="Unplaced"/>
</dbReference>
<keyword evidence="6" id="KW-0333">Golgi apparatus</keyword>
<dbReference type="GO" id="GO:0000139">
    <property type="term" value="C:Golgi membrane"/>
    <property type="evidence" value="ECO:0007669"/>
    <property type="project" value="UniProtKB-SubCell"/>
</dbReference>
<dbReference type="PANTHER" id="PTHR31658">
    <property type="entry name" value="CONSERVED OLIGOMERIC GOLGI COMPLEX SUBUNIT 1"/>
    <property type="match status" value="1"/>
</dbReference>
<sequence>MSLRFCITQLHRCILPADEWEKIELPEVGTVEVPISLSPPLHSALLTLSQRLGDMSVAHLLSRNVRKRLSSEIAHQLSNVIKNTVNGANTVQRTWIQLLFDCRVLHYMFPDERYMFMLLTYFSICSFIVPTHYFSYSFKKYLTEIETHIDPFDLSLLASPLSTNVSLAVCRTQLLFSCLLVDIVPNKDVQVSQSYSELLLKLHILTFRLLISYPILTIRNVFLSYRDLIGWSVFSIIISVTEDPSKQNQVTKAPRNKLLSSTGMLIFIIFIYESRYFTVIFSGMKNTPSLSSFVDKISSSWFGGN</sequence>
<dbReference type="AlphaFoldDB" id="A0A1I7WVL2"/>